<evidence type="ECO:0000256" key="2">
    <source>
        <dbReference type="ARBA" id="ARBA00010231"/>
    </source>
</evidence>
<dbReference type="InterPro" id="IPR050060">
    <property type="entry name" value="Phosphoglucosamine_mutase"/>
</dbReference>
<dbReference type="CDD" id="cd05802">
    <property type="entry name" value="GlmM"/>
    <property type="match status" value="1"/>
</dbReference>
<dbReference type="InterPro" id="IPR005841">
    <property type="entry name" value="Alpha-D-phosphohexomutase_SF"/>
</dbReference>
<evidence type="ECO:0000259" key="8">
    <source>
        <dbReference type="Pfam" id="PF02878"/>
    </source>
</evidence>
<protein>
    <submittedName>
        <fullName evidence="11">Phosphoglucosamine mutase</fullName>
        <ecNumber evidence="11">5.4.2.10</ecNumber>
    </submittedName>
</protein>
<evidence type="ECO:0000256" key="6">
    <source>
        <dbReference type="ARBA" id="ARBA00023235"/>
    </source>
</evidence>
<feature type="domain" description="Alpha-D-phosphohexomutase alpha/beta/alpha" evidence="10">
    <location>
        <begin position="266"/>
        <end position="375"/>
    </location>
</feature>
<dbReference type="GO" id="GO:0000287">
    <property type="term" value="F:magnesium ion binding"/>
    <property type="evidence" value="ECO:0007669"/>
    <property type="project" value="InterPro"/>
</dbReference>
<dbReference type="FunFam" id="3.40.120.10:FF:000003">
    <property type="entry name" value="Phosphoglucosamine mutase"/>
    <property type="match status" value="1"/>
</dbReference>
<dbReference type="InterPro" id="IPR036900">
    <property type="entry name" value="A-D-PHexomutase_C_sf"/>
</dbReference>
<organism evidence="11">
    <name type="scientific">mine drainage metagenome</name>
    <dbReference type="NCBI Taxonomy" id="410659"/>
    <lineage>
        <taxon>unclassified sequences</taxon>
        <taxon>metagenomes</taxon>
        <taxon>ecological metagenomes</taxon>
    </lineage>
</organism>
<name>T1B5D4_9ZZZZ</name>
<dbReference type="GO" id="GO:0009252">
    <property type="term" value="P:peptidoglycan biosynthetic process"/>
    <property type="evidence" value="ECO:0007669"/>
    <property type="project" value="TreeGrafter"/>
</dbReference>
<dbReference type="Gene3D" id="3.30.310.50">
    <property type="entry name" value="Alpha-D-phosphohexomutase, C-terminal domain"/>
    <property type="match status" value="1"/>
</dbReference>
<comment type="similarity">
    <text evidence="2">Belongs to the phosphohexose mutase family.</text>
</comment>
<reference evidence="11" key="2">
    <citation type="journal article" date="2014" name="ISME J.">
        <title>Microbial stratification in low pH oxic and suboxic macroscopic growths along an acid mine drainage.</title>
        <authorList>
            <person name="Mendez-Garcia C."/>
            <person name="Mesa V."/>
            <person name="Sprenger R.R."/>
            <person name="Richter M."/>
            <person name="Diez M.S."/>
            <person name="Solano J."/>
            <person name="Bargiela R."/>
            <person name="Golyshina O.V."/>
            <person name="Manteca A."/>
            <person name="Ramos J.L."/>
            <person name="Gallego J.R."/>
            <person name="Llorente I."/>
            <person name="Martins Dos Santos V.A."/>
            <person name="Jensen O.N."/>
            <person name="Pelaez A.I."/>
            <person name="Sanchez J."/>
            <person name="Ferrer M."/>
        </authorList>
    </citation>
    <scope>NUCLEOTIDE SEQUENCE</scope>
</reference>
<feature type="domain" description="Alpha-D-phosphohexomutase C-terminal" evidence="7">
    <location>
        <begin position="405"/>
        <end position="444"/>
    </location>
</feature>
<dbReference type="GO" id="GO:0005975">
    <property type="term" value="P:carbohydrate metabolic process"/>
    <property type="evidence" value="ECO:0007669"/>
    <property type="project" value="InterPro"/>
</dbReference>
<evidence type="ECO:0000259" key="10">
    <source>
        <dbReference type="Pfam" id="PF02880"/>
    </source>
</evidence>
<evidence type="ECO:0000313" key="11">
    <source>
        <dbReference type="EMBL" id="EQD65132.1"/>
    </source>
</evidence>
<reference evidence="11" key="1">
    <citation type="submission" date="2013-08" db="EMBL/GenBank/DDBJ databases">
        <authorList>
            <person name="Mendez C."/>
            <person name="Richter M."/>
            <person name="Ferrer M."/>
            <person name="Sanchez J."/>
        </authorList>
    </citation>
    <scope>NUCLEOTIDE SEQUENCE</scope>
</reference>
<evidence type="ECO:0000256" key="1">
    <source>
        <dbReference type="ARBA" id="ARBA00001946"/>
    </source>
</evidence>
<accession>T1B5D4</accession>
<evidence type="ECO:0000256" key="5">
    <source>
        <dbReference type="ARBA" id="ARBA00022842"/>
    </source>
</evidence>
<dbReference type="SUPFAM" id="SSF55957">
    <property type="entry name" value="Phosphoglucomutase, C-terminal domain"/>
    <property type="match status" value="1"/>
</dbReference>
<dbReference type="InterPro" id="IPR005843">
    <property type="entry name" value="A-D-PHexomutase_C"/>
</dbReference>
<dbReference type="GO" id="GO:0005829">
    <property type="term" value="C:cytosol"/>
    <property type="evidence" value="ECO:0007669"/>
    <property type="project" value="TreeGrafter"/>
</dbReference>
<dbReference type="HAMAP" id="MF_01554_B">
    <property type="entry name" value="GlmM_B"/>
    <property type="match status" value="1"/>
</dbReference>
<dbReference type="AlphaFoldDB" id="T1B5D4"/>
<dbReference type="PROSITE" id="PS00710">
    <property type="entry name" value="PGM_PMM"/>
    <property type="match status" value="1"/>
</dbReference>
<dbReference type="Pfam" id="PF00408">
    <property type="entry name" value="PGM_PMM_IV"/>
    <property type="match status" value="1"/>
</dbReference>
<comment type="cofactor">
    <cofactor evidence="1">
        <name>Mg(2+)</name>
        <dbReference type="ChEBI" id="CHEBI:18420"/>
    </cofactor>
</comment>
<dbReference type="InterPro" id="IPR016055">
    <property type="entry name" value="A-D-PHexomutase_a/b/a-I/II/III"/>
</dbReference>
<dbReference type="InterPro" id="IPR006352">
    <property type="entry name" value="GlmM_bact"/>
</dbReference>
<feature type="domain" description="Alpha-D-phosphohexomutase alpha/beta/alpha" evidence="9">
    <location>
        <begin position="165"/>
        <end position="262"/>
    </location>
</feature>
<dbReference type="NCBIfam" id="TIGR01455">
    <property type="entry name" value="glmM"/>
    <property type="match status" value="1"/>
</dbReference>
<dbReference type="Gene3D" id="3.40.120.10">
    <property type="entry name" value="Alpha-D-Glucose-1,6-Bisphosphate, subunit A, domain 3"/>
    <property type="match status" value="3"/>
</dbReference>
<keyword evidence="6 11" id="KW-0413">Isomerase</keyword>
<gene>
    <name evidence="11" type="ORF">B1B_06465</name>
</gene>
<dbReference type="FunFam" id="3.40.120.10:FF:000001">
    <property type="entry name" value="Phosphoglucosamine mutase"/>
    <property type="match status" value="1"/>
</dbReference>
<dbReference type="PRINTS" id="PR00509">
    <property type="entry name" value="PGMPMM"/>
</dbReference>
<dbReference type="GO" id="GO:0004615">
    <property type="term" value="F:phosphomannomutase activity"/>
    <property type="evidence" value="ECO:0007669"/>
    <property type="project" value="TreeGrafter"/>
</dbReference>
<dbReference type="InterPro" id="IPR005845">
    <property type="entry name" value="A-D-PHexomutase_a/b/a-II"/>
</dbReference>
<dbReference type="Pfam" id="PF02879">
    <property type="entry name" value="PGM_PMM_II"/>
    <property type="match status" value="1"/>
</dbReference>
<evidence type="ECO:0000256" key="4">
    <source>
        <dbReference type="ARBA" id="ARBA00022723"/>
    </source>
</evidence>
<dbReference type="InterPro" id="IPR005846">
    <property type="entry name" value="A-D-PHexomutase_a/b/a-III"/>
</dbReference>
<dbReference type="GO" id="GO:0008966">
    <property type="term" value="F:phosphoglucosamine mutase activity"/>
    <property type="evidence" value="ECO:0007669"/>
    <property type="project" value="UniProtKB-EC"/>
</dbReference>
<dbReference type="SUPFAM" id="SSF53738">
    <property type="entry name" value="Phosphoglucomutase, first 3 domains"/>
    <property type="match status" value="3"/>
</dbReference>
<dbReference type="PANTHER" id="PTHR42946">
    <property type="entry name" value="PHOSPHOHEXOSE MUTASE"/>
    <property type="match status" value="1"/>
</dbReference>
<keyword evidence="4" id="KW-0479">Metal-binding</keyword>
<proteinExistence type="inferred from homology"/>
<dbReference type="NCBIfam" id="NF008139">
    <property type="entry name" value="PRK10887.1"/>
    <property type="match status" value="1"/>
</dbReference>
<dbReference type="EC" id="5.4.2.10" evidence="11"/>
<evidence type="ECO:0000256" key="3">
    <source>
        <dbReference type="ARBA" id="ARBA00022553"/>
    </source>
</evidence>
<evidence type="ECO:0000259" key="7">
    <source>
        <dbReference type="Pfam" id="PF00408"/>
    </source>
</evidence>
<keyword evidence="5" id="KW-0460">Magnesium</keyword>
<dbReference type="EMBL" id="AUZY01004099">
    <property type="protein sequence ID" value="EQD65132.1"/>
    <property type="molecule type" value="Genomic_DNA"/>
</dbReference>
<dbReference type="InterPro" id="IPR016066">
    <property type="entry name" value="A-D-PHexomutase_CS"/>
</dbReference>
<dbReference type="Pfam" id="PF02878">
    <property type="entry name" value="PGM_PMM_I"/>
    <property type="match status" value="1"/>
</dbReference>
<dbReference type="Pfam" id="PF02880">
    <property type="entry name" value="PGM_PMM_III"/>
    <property type="match status" value="1"/>
</dbReference>
<sequence length="457" mass="49115">MPETASEREGRGIFGTDGIRGEVGLPPMTPEWVLKLGWAAGRVLGRDHAHRGVVIGKDTRNSGYLFESALESGLSAAGASVFLLGPFPTPGVSYITTAIGAAAGIVISASHNPYQDNGIKFFGPDGRKLPDALEREIEDRLREPLQLVSLHALGQVRRLDDASERYIEFCLASVPSDMHLRGWTICVDCAHGATYRLAPALFERLGARVIPIGVDPNGLNINDQVGSLHPEALVQAVRSHQADLGVAFDGDGDRVILVDADGQIIDGDALLYILACDRLEENRLQGPVVGTVMANLGLEETLNERQIAFCRAPVGDRQVLARLEAEGGVLGGESSGHLIHLDLSPTGDGMISALQVIRASWRQARPLSSLVAGLHRYPQKTVNVSWPRGCGLPDPLEMEEDLQSARRLLGSPARILIRPSGTEPLLRVTVEGGHSASLEQATARLVERLTQLRDAAR</sequence>
<dbReference type="PANTHER" id="PTHR42946:SF1">
    <property type="entry name" value="PHOSPHOGLUCOMUTASE (ALPHA-D-GLUCOSE-1,6-BISPHOSPHATE-DEPENDENT)"/>
    <property type="match status" value="1"/>
</dbReference>
<dbReference type="InterPro" id="IPR005844">
    <property type="entry name" value="A-D-PHexomutase_a/b/a-I"/>
</dbReference>
<evidence type="ECO:0000259" key="9">
    <source>
        <dbReference type="Pfam" id="PF02879"/>
    </source>
</evidence>
<dbReference type="GO" id="GO:0006048">
    <property type="term" value="P:UDP-N-acetylglucosamine biosynthetic process"/>
    <property type="evidence" value="ECO:0007669"/>
    <property type="project" value="TreeGrafter"/>
</dbReference>
<feature type="domain" description="Alpha-D-phosphohexomutase alpha/beta/alpha" evidence="8">
    <location>
        <begin position="13"/>
        <end position="143"/>
    </location>
</feature>
<keyword evidence="3" id="KW-0597">Phosphoprotein</keyword>
<comment type="caution">
    <text evidence="11">The sequence shown here is derived from an EMBL/GenBank/DDBJ whole genome shotgun (WGS) entry which is preliminary data.</text>
</comment>